<dbReference type="PANTHER" id="PTHR10078">
    <property type="entry name" value="INTERLEUKIN-1 FAMILY MEMBER"/>
    <property type="match status" value="1"/>
</dbReference>
<evidence type="ECO:0000256" key="10">
    <source>
        <dbReference type="ARBA" id="ARBA00023228"/>
    </source>
</evidence>
<dbReference type="PANTHER" id="PTHR10078:SF30">
    <property type="entry name" value="INTERLEUKIN-1 BETA"/>
    <property type="match status" value="1"/>
</dbReference>
<keyword evidence="6" id="KW-0202">Cytokine</keyword>
<dbReference type="Pfam" id="PF00340">
    <property type="entry name" value="IL1"/>
    <property type="match status" value="1"/>
</dbReference>
<dbReference type="EMBL" id="CM012445">
    <property type="protein sequence ID" value="RVE67814.1"/>
    <property type="molecule type" value="Genomic_DNA"/>
</dbReference>
<evidence type="ECO:0000256" key="5">
    <source>
        <dbReference type="ARBA" id="ARBA00022490"/>
    </source>
</evidence>
<sequence>MEYHLRSFSIERGWKALPLPVWRYKGVQVDTSRQNSSTAHSKQTAAEPLQDPTGLFTLNTMESEMTCSESNMYRKKMSHGLHLEVSHHPLTMRSVVNLIIAIDRLKAGRMEEVIGTDFRDENLLNVMLESILEERHVSERSSAPSQFSRTGEYQCSVTDRQKRSLVLVKNSMKLLAVMLQGGSDSRKVQLNMSTYLQRDRTPEARPVALGIKDTKLYLSCHQDGDKPTLFLEEVEDNSSLSTIGQESENVRFLFYKQDTGGNLSTLTSARYPGWYISTAAADSEPVEMCQESANRFRAFHIRQS</sequence>
<dbReference type="GO" id="GO:0051781">
    <property type="term" value="P:positive regulation of cell division"/>
    <property type="evidence" value="ECO:0007669"/>
    <property type="project" value="UniProtKB-KW"/>
</dbReference>
<dbReference type="GO" id="GO:0005149">
    <property type="term" value="F:interleukin-1 receptor binding"/>
    <property type="evidence" value="ECO:0007669"/>
    <property type="project" value="UniProtKB-UniRule"/>
</dbReference>
<dbReference type="GO" id="GO:0019221">
    <property type="term" value="P:cytokine-mediated signaling pathway"/>
    <property type="evidence" value="ECO:0007669"/>
    <property type="project" value="TreeGrafter"/>
</dbReference>
<comment type="subcellular location">
    <subcellularLocation>
        <location evidence="2">Cytoplasm</location>
        <location evidence="2">Cytosol</location>
    </subcellularLocation>
    <subcellularLocation>
        <location evidence="1">Lysosome</location>
    </subcellularLocation>
    <subcellularLocation>
        <location evidence="3">Secreted</location>
        <location evidence="3">Extracellular exosome</location>
    </subcellularLocation>
</comment>
<dbReference type="Proteomes" id="UP000283210">
    <property type="component" value="Chromosome 9"/>
</dbReference>
<organism evidence="13 14">
    <name type="scientific">Oryzias javanicus</name>
    <name type="common">Javanese ricefish</name>
    <name type="synonym">Aplocheilus javanicus</name>
    <dbReference type="NCBI Taxonomy" id="123683"/>
    <lineage>
        <taxon>Eukaryota</taxon>
        <taxon>Metazoa</taxon>
        <taxon>Chordata</taxon>
        <taxon>Craniata</taxon>
        <taxon>Vertebrata</taxon>
        <taxon>Euteleostomi</taxon>
        <taxon>Actinopterygii</taxon>
        <taxon>Neopterygii</taxon>
        <taxon>Teleostei</taxon>
        <taxon>Neoteleostei</taxon>
        <taxon>Acanthomorphata</taxon>
        <taxon>Ovalentaria</taxon>
        <taxon>Atherinomorphae</taxon>
        <taxon>Beloniformes</taxon>
        <taxon>Adrianichthyidae</taxon>
        <taxon>Oryziinae</taxon>
        <taxon>Oryzias</taxon>
    </lineage>
</organism>
<dbReference type="GO" id="GO:0010628">
    <property type="term" value="P:positive regulation of gene expression"/>
    <property type="evidence" value="ECO:0007669"/>
    <property type="project" value="TreeGrafter"/>
</dbReference>
<evidence type="ECO:0000313" key="14">
    <source>
        <dbReference type="Proteomes" id="UP000283210"/>
    </source>
</evidence>
<evidence type="ECO:0000256" key="11">
    <source>
        <dbReference type="ARBA" id="ARBA00023246"/>
    </source>
</evidence>
<dbReference type="InterPro" id="IPR000975">
    <property type="entry name" value="IL-1_fam"/>
</dbReference>
<reference evidence="13 14" key="2">
    <citation type="submission" date="2019-01" db="EMBL/GenBank/DDBJ databases">
        <title>A chromosome length genome reference of the Java medaka (oryzias javanicus).</title>
        <authorList>
            <person name="Herpin A."/>
            <person name="Takehana Y."/>
            <person name="Naruse K."/>
            <person name="Ansai S."/>
            <person name="Kawaguchi M."/>
        </authorList>
    </citation>
    <scope>NUCLEOTIDE SEQUENCE [LARGE SCALE GENOMIC DNA]</scope>
    <source>
        <strain evidence="13">RS831</strain>
        <tissue evidence="13">Whole body</tissue>
    </source>
</reference>
<protein>
    <recommendedName>
        <fullName evidence="12">Interleukin-1</fullName>
    </recommendedName>
</protein>
<evidence type="ECO:0000256" key="7">
    <source>
        <dbReference type="ARBA" id="ARBA00022525"/>
    </source>
</evidence>
<keyword evidence="7 12" id="KW-0964">Secreted</keyword>
<dbReference type="GO" id="GO:0005615">
    <property type="term" value="C:extracellular space"/>
    <property type="evidence" value="ECO:0007669"/>
    <property type="project" value="UniProtKB-KW"/>
</dbReference>
<keyword evidence="14" id="KW-1185">Reference proteome</keyword>
<evidence type="ECO:0000256" key="8">
    <source>
        <dbReference type="ARBA" id="ARBA00022620"/>
    </source>
</evidence>
<dbReference type="GO" id="GO:0071222">
    <property type="term" value="P:cellular response to lipopolysaccharide"/>
    <property type="evidence" value="ECO:0007669"/>
    <property type="project" value="TreeGrafter"/>
</dbReference>
<keyword evidence="11" id="KW-0497">Mitogen</keyword>
<dbReference type="OrthoDB" id="9449069at2759"/>
<evidence type="ECO:0000256" key="4">
    <source>
        <dbReference type="ARBA" id="ARBA00010448"/>
    </source>
</evidence>
<dbReference type="PRINTS" id="PR01357">
    <property type="entry name" value="INTRLEUKN1AB"/>
</dbReference>
<dbReference type="GO" id="GO:0048246">
    <property type="term" value="P:macrophage chemotaxis"/>
    <property type="evidence" value="ECO:0007669"/>
    <property type="project" value="TreeGrafter"/>
</dbReference>
<evidence type="ECO:0000256" key="2">
    <source>
        <dbReference type="ARBA" id="ARBA00004514"/>
    </source>
</evidence>
<evidence type="ECO:0000256" key="12">
    <source>
        <dbReference type="RuleBase" id="RU003753"/>
    </source>
</evidence>
<dbReference type="AlphaFoldDB" id="A0A437CYW0"/>
<proteinExistence type="inferred from homology"/>
<evidence type="ECO:0000256" key="3">
    <source>
        <dbReference type="ARBA" id="ARBA00004550"/>
    </source>
</evidence>
<dbReference type="SMART" id="SM00125">
    <property type="entry name" value="IL1"/>
    <property type="match status" value="1"/>
</dbReference>
<comment type="similarity">
    <text evidence="4 12">Belongs to the IL-1 family.</text>
</comment>
<dbReference type="InterPro" id="IPR008996">
    <property type="entry name" value="IL1/FGF"/>
</dbReference>
<dbReference type="Gene3D" id="2.80.10.50">
    <property type="match status" value="1"/>
</dbReference>
<dbReference type="GO" id="GO:0005829">
    <property type="term" value="C:cytosol"/>
    <property type="evidence" value="ECO:0007669"/>
    <property type="project" value="UniProtKB-SubCell"/>
</dbReference>
<name>A0A437CYW0_ORYJA</name>
<dbReference type="GO" id="GO:0042119">
    <property type="term" value="P:neutrophil activation"/>
    <property type="evidence" value="ECO:0007669"/>
    <property type="project" value="TreeGrafter"/>
</dbReference>
<evidence type="ECO:0000256" key="1">
    <source>
        <dbReference type="ARBA" id="ARBA00004371"/>
    </source>
</evidence>
<evidence type="ECO:0000256" key="9">
    <source>
        <dbReference type="ARBA" id="ARBA00023198"/>
    </source>
</evidence>
<dbReference type="GO" id="GO:0006955">
    <property type="term" value="P:immune response"/>
    <property type="evidence" value="ECO:0007669"/>
    <property type="project" value="InterPro"/>
</dbReference>
<dbReference type="SUPFAM" id="SSF50353">
    <property type="entry name" value="Cytokine"/>
    <property type="match status" value="1"/>
</dbReference>
<dbReference type="GO" id="GO:0005125">
    <property type="term" value="F:cytokine activity"/>
    <property type="evidence" value="ECO:0007669"/>
    <property type="project" value="UniProtKB-UniRule"/>
</dbReference>
<keyword evidence="10" id="KW-0458">Lysosome</keyword>
<dbReference type="GO" id="GO:0001660">
    <property type="term" value="P:fever generation"/>
    <property type="evidence" value="ECO:0007669"/>
    <property type="project" value="UniProtKB-KW"/>
</dbReference>
<dbReference type="CDD" id="cd23296">
    <property type="entry name" value="beta-trefoil_IL1B"/>
    <property type="match status" value="1"/>
</dbReference>
<dbReference type="GO" id="GO:1901222">
    <property type="term" value="P:regulation of non-canonical NF-kappaB signal transduction"/>
    <property type="evidence" value="ECO:0007669"/>
    <property type="project" value="TreeGrafter"/>
</dbReference>
<reference evidence="13 14" key="1">
    <citation type="submission" date="2018-11" db="EMBL/GenBank/DDBJ databases">
        <authorList>
            <person name="Lopez-Roques C."/>
            <person name="Donnadieu C."/>
            <person name="Bouchez O."/>
            <person name="Klopp C."/>
            <person name="Cabau C."/>
            <person name="Zahm M."/>
        </authorList>
    </citation>
    <scope>NUCLEOTIDE SEQUENCE [LARGE SCALE GENOMIC DNA]</scope>
    <source>
        <strain evidence="13">RS831</strain>
        <tissue evidence="13">Whole body</tissue>
    </source>
</reference>
<keyword evidence="8" id="KW-0666">Pyrogen</keyword>
<accession>A0A437CYW0</accession>
<dbReference type="GO" id="GO:0005764">
    <property type="term" value="C:lysosome"/>
    <property type="evidence" value="ECO:0007669"/>
    <property type="project" value="UniProtKB-SubCell"/>
</dbReference>
<keyword evidence="5" id="KW-0963">Cytoplasm</keyword>
<dbReference type="PRINTS" id="PR00264">
    <property type="entry name" value="INTERLEUKIN1"/>
</dbReference>
<evidence type="ECO:0000313" key="13">
    <source>
        <dbReference type="EMBL" id="RVE67814.1"/>
    </source>
</evidence>
<gene>
    <name evidence="13" type="ORF">OJAV_G00085630</name>
</gene>
<dbReference type="PRINTS" id="PR01359">
    <property type="entry name" value="INTRLEUKIN1B"/>
</dbReference>
<evidence type="ECO:0000256" key="6">
    <source>
        <dbReference type="ARBA" id="ARBA00022514"/>
    </source>
</evidence>
<keyword evidence="9" id="KW-0395">Inflammatory response</keyword>